<dbReference type="EMBL" id="MU006102">
    <property type="protein sequence ID" value="KAF2836710.1"/>
    <property type="molecule type" value="Genomic_DNA"/>
</dbReference>
<dbReference type="OrthoDB" id="4062651at2759"/>
<dbReference type="GO" id="GO:0005737">
    <property type="term" value="C:cytoplasm"/>
    <property type="evidence" value="ECO:0007669"/>
    <property type="project" value="TreeGrafter"/>
</dbReference>
<keyword evidence="1" id="KW-0808">Transferase</keyword>
<evidence type="ECO:0000259" key="6">
    <source>
        <dbReference type="PROSITE" id="PS50011"/>
    </source>
</evidence>
<gene>
    <name evidence="7" type="ORF">M501DRAFT_939155</name>
</gene>
<dbReference type="InterPro" id="IPR011009">
    <property type="entry name" value="Kinase-like_dom_sf"/>
</dbReference>
<protein>
    <submittedName>
        <fullName evidence="7">Kinase-like protein</fullName>
    </submittedName>
</protein>
<evidence type="ECO:0000256" key="1">
    <source>
        <dbReference type="ARBA" id="ARBA00022679"/>
    </source>
</evidence>
<keyword evidence="4" id="KW-0067">ATP-binding</keyword>
<evidence type="ECO:0000256" key="3">
    <source>
        <dbReference type="ARBA" id="ARBA00022777"/>
    </source>
</evidence>
<dbReference type="SUPFAM" id="SSF56112">
    <property type="entry name" value="Protein kinase-like (PK-like)"/>
    <property type="match status" value="1"/>
</dbReference>
<keyword evidence="2" id="KW-0547">Nucleotide-binding</keyword>
<dbReference type="GO" id="GO:0005524">
    <property type="term" value="F:ATP binding"/>
    <property type="evidence" value="ECO:0007669"/>
    <property type="project" value="UniProtKB-KW"/>
</dbReference>
<dbReference type="Proteomes" id="UP000799429">
    <property type="component" value="Unassembled WGS sequence"/>
</dbReference>
<evidence type="ECO:0000256" key="2">
    <source>
        <dbReference type="ARBA" id="ARBA00022741"/>
    </source>
</evidence>
<dbReference type="PANTHER" id="PTHR11042">
    <property type="entry name" value="EUKARYOTIC TRANSLATION INITIATION FACTOR 2-ALPHA KINASE EIF2-ALPHA KINASE -RELATED"/>
    <property type="match status" value="1"/>
</dbReference>
<feature type="non-terminal residue" evidence="7">
    <location>
        <position position="470"/>
    </location>
</feature>
<dbReference type="InterPro" id="IPR000719">
    <property type="entry name" value="Prot_kinase_dom"/>
</dbReference>
<dbReference type="GO" id="GO:0004672">
    <property type="term" value="F:protein kinase activity"/>
    <property type="evidence" value="ECO:0007669"/>
    <property type="project" value="InterPro"/>
</dbReference>
<reference evidence="7" key="1">
    <citation type="journal article" date="2020" name="Stud. Mycol.">
        <title>101 Dothideomycetes genomes: a test case for predicting lifestyles and emergence of pathogens.</title>
        <authorList>
            <person name="Haridas S."/>
            <person name="Albert R."/>
            <person name="Binder M."/>
            <person name="Bloem J."/>
            <person name="Labutti K."/>
            <person name="Salamov A."/>
            <person name="Andreopoulos B."/>
            <person name="Baker S."/>
            <person name="Barry K."/>
            <person name="Bills G."/>
            <person name="Bluhm B."/>
            <person name="Cannon C."/>
            <person name="Castanera R."/>
            <person name="Culley D."/>
            <person name="Daum C."/>
            <person name="Ezra D."/>
            <person name="Gonzalez J."/>
            <person name="Henrissat B."/>
            <person name="Kuo A."/>
            <person name="Liang C."/>
            <person name="Lipzen A."/>
            <person name="Lutzoni F."/>
            <person name="Magnuson J."/>
            <person name="Mondo S."/>
            <person name="Nolan M."/>
            <person name="Ohm R."/>
            <person name="Pangilinan J."/>
            <person name="Park H.-J."/>
            <person name="Ramirez L."/>
            <person name="Alfaro M."/>
            <person name="Sun H."/>
            <person name="Tritt A."/>
            <person name="Yoshinaga Y."/>
            <person name="Zwiers L.-H."/>
            <person name="Turgeon B."/>
            <person name="Goodwin S."/>
            <person name="Spatafora J."/>
            <person name="Crous P."/>
            <person name="Grigoriev I."/>
        </authorList>
    </citation>
    <scope>NUCLEOTIDE SEQUENCE</scope>
    <source>
        <strain evidence="7">CBS 101060</strain>
    </source>
</reference>
<keyword evidence="8" id="KW-1185">Reference proteome</keyword>
<dbReference type="Pfam" id="PF00069">
    <property type="entry name" value="Pkinase"/>
    <property type="match status" value="1"/>
</dbReference>
<dbReference type="SMART" id="SM00220">
    <property type="entry name" value="S_TKc"/>
    <property type="match status" value="1"/>
</dbReference>
<dbReference type="PROSITE" id="PS00108">
    <property type="entry name" value="PROTEIN_KINASE_ST"/>
    <property type="match status" value="1"/>
</dbReference>
<dbReference type="Gene3D" id="1.10.510.10">
    <property type="entry name" value="Transferase(Phosphotransferase) domain 1"/>
    <property type="match status" value="1"/>
</dbReference>
<proteinExistence type="inferred from homology"/>
<dbReference type="InterPro" id="IPR050339">
    <property type="entry name" value="CC_SR_Kinase"/>
</dbReference>
<dbReference type="PROSITE" id="PS50011">
    <property type="entry name" value="PROTEIN_KINASE_DOM"/>
    <property type="match status" value="1"/>
</dbReference>
<sequence length="470" mass="53325">MAATEPDGFGDFIAEEEEFNSLPSITPKGRILGSRHDESFSHQVRSSWNALTSVSKTILSPPAAERSTRPDNIDVSTQQKTLGDYFPTENQSLTTYTDGECMEIARYLREDNKTAWSSIPRIYIVLRLIGLLHTIESFVNGGFNDLWFPFSHSSLPNTLTALDKERFLETQSRVLSKALELESGGLKRHAHFNREDAFPFQSRGTLGQGAYATVDRIYSPISGKEYARKRFRRTKVGPKKSEVQSFKTELQVLKRIQHIHCVELVASYTDSKYFGLIMTPVADCNLNEFYELASKSEEDRATLRTFFGCLSTALCYLHENKIRHRDIKPQNVLVRKSTVYLTDFGISLDWGDLTRGTTTADSAKTLMYCAPEVAYYEKRNSSSDIYSLGAIFVEMLTLLKGKVIQDLRQFISQNGDGVHYFRNTKWAMAWVERLTEFGNMTDNQIAAWIKSTLQHEPAARISASELCDLI</sequence>
<dbReference type="AlphaFoldDB" id="A0A9P4S6B6"/>
<comment type="similarity">
    <text evidence="5">Belongs to the protein kinase superfamily. Ser/Thr protein kinase family. GCN2 subfamily.</text>
</comment>
<evidence type="ECO:0000313" key="7">
    <source>
        <dbReference type="EMBL" id="KAF2836710.1"/>
    </source>
</evidence>
<evidence type="ECO:0000256" key="5">
    <source>
        <dbReference type="ARBA" id="ARBA00037982"/>
    </source>
</evidence>
<keyword evidence="3 7" id="KW-0418">Kinase</keyword>
<organism evidence="7 8">
    <name type="scientific">Patellaria atrata CBS 101060</name>
    <dbReference type="NCBI Taxonomy" id="1346257"/>
    <lineage>
        <taxon>Eukaryota</taxon>
        <taxon>Fungi</taxon>
        <taxon>Dikarya</taxon>
        <taxon>Ascomycota</taxon>
        <taxon>Pezizomycotina</taxon>
        <taxon>Dothideomycetes</taxon>
        <taxon>Dothideomycetes incertae sedis</taxon>
        <taxon>Patellariales</taxon>
        <taxon>Patellariaceae</taxon>
        <taxon>Patellaria</taxon>
    </lineage>
</organism>
<accession>A0A9P4S6B6</accession>
<dbReference type="GO" id="GO:0005634">
    <property type="term" value="C:nucleus"/>
    <property type="evidence" value="ECO:0007669"/>
    <property type="project" value="TreeGrafter"/>
</dbReference>
<dbReference type="InterPro" id="IPR008271">
    <property type="entry name" value="Ser/Thr_kinase_AS"/>
</dbReference>
<feature type="domain" description="Protein kinase" evidence="6">
    <location>
        <begin position="200"/>
        <end position="470"/>
    </location>
</feature>
<comment type="caution">
    <text evidence="7">The sequence shown here is derived from an EMBL/GenBank/DDBJ whole genome shotgun (WGS) entry which is preliminary data.</text>
</comment>
<evidence type="ECO:0000256" key="4">
    <source>
        <dbReference type="ARBA" id="ARBA00022840"/>
    </source>
</evidence>
<evidence type="ECO:0000313" key="8">
    <source>
        <dbReference type="Proteomes" id="UP000799429"/>
    </source>
</evidence>
<name>A0A9P4S6B6_9PEZI</name>
<dbReference type="Gene3D" id="3.30.200.20">
    <property type="entry name" value="Phosphorylase Kinase, domain 1"/>
    <property type="match status" value="1"/>
</dbReference>
<dbReference type="CDD" id="cd00180">
    <property type="entry name" value="PKc"/>
    <property type="match status" value="1"/>
</dbReference>